<gene>
    <name evidence="2" type="ORF">DW723_02780</name>
</gene>
<name>A0A414KKE9_9FIRM</name>
<dbReference type="NCBIfam" id="TIGR01714">
    <property type="entry name" value="phage_rep_org_N"/>
    <property type="match status" value="1"/>
</dbReference>
<proteinExistence type="predicted"/>
<feature type="domain" description="Phage replisome organiser N-terminal" evidence="1">
    <location>
        <begin position="7"/>
        <end position="121"/>
    </location>
</feature>
<comment type="caution">
    <text evidence="2">The sequence shown here is derived from an EMBL/GenBank/DDBJ whole genome shotgun (WGS) entry which is preliminary data.</text>
</comment>
<dbReference type="AlphaFoldDB" id="A0A414KKE9"/>
<evidence type="ECO:0000313" key="2">
    <source>
        <dbReference type="EMBL" id="RHE77324.1"/>
    </source>
</evidence>
<evidence type="ECO:0000313" key="3">
    <source>
        <dbReference type="Proteomes" id="UP000283928"/>
    </source>
</evidence>
<dbReference type="RefSeq" id="WP_118252731.1">
    <property type="nucleotide sequence ID" value="NZ_JAQEBC010000016.1"/>
</dbReference>
<sequence length="275" mass="31491">MAKRYYWLKLPDGFFRQKAIKKLRKIAGGDTYTIIYLKMLLVAMKQDGRLYFEGVEATFYDELALDLDEEVENVRVTVMFLIQQDLMQLIDETEYSLSECAKMTGSESASAARVRKYRSKEALQCNTDVTGCNEVKQICNGEIEIEKEIELDKEKDNKNISLELKDSKQNTFISLPLVTGSGNYDVTFDYLNSLRELFPALDVEQEFRSMAAWLDSHPRNRKTPRGIKRFITGWLERSQNSMPASRTPQAPAATKNMSTNQYMEATAGWCEGMGD</sequence>
<reference evidence="2 3" key="1">
    <citation type="submission" date="2018-08" db="EMBL/GenBank/DDBJ databases">
        <title>A genome reference for cultivated species of the human gut microbiota.</title>
        <authorList>
            <person name="Zou Y."/>
            <person name="Xue W."/>
            <person name="Luo G."/>
        </authorList>
    </citation>
    <scope>NUCLEOTIDE SEQUENCE [LARGE SCALE GENOMIC DNA]</scope>
    <source>
        <strain evidence="2 3">AM27-32LB</strain>
    </source>
</reference>
<dbReference type="InterPro" id="IPR010056">
    <property type="entry name" value="Phage_rep_org__N"/>
</dbReference>
<evidence type="ECO:0000259" key="1">
    <source>
        <dbReference type="Pfam" id="PF09681"/>
    </source>
</evidence>
<dbReference type="EMBL" id="QSKO01000003">
    <property type="protein sequence ID" value="RHE77324.1"/>
    <property type="molecule type" value="Genomic_DNA"/>
</dbReference>
<organism evidence="2 3">
    <name type="scientific">Blautia obeum</name>
    <dbReference type="NCBI Taxonomy" id="40520"/>
    <lineage>
        <taxon>Bacteria</taxon>
        <taxon>Bacillati</taxon>
        <taxon>Bacillota</taxon>
        <taxon>Clostridia</taxon>
        <taxon>Lachnospirales</taxon>
        <taxon>Lachnospiraceae</taxon>
        <taxon>Blautia</taxon>
    </lineage>
</organism>
<dbReference type="Pfam" id="PF09681">
    <property type="entry name" value="Phage_rep_org_N"/>
    <property type="match status" value="1"/>
</dbReference>
<protein>
    <recommendedName>
        <fullName evidence="1">Phage replisome organiser N-terminal domain-containing protein</fullName>
    </recommendedName>
</protein>
<dbReference type="Proteomes" id="UP000283928">
    <property type="component" value="Unassembled WGS sequence"/>
</dbReference>
<accession>A0A414KKE9</accession>